<keyword evidence="9" id="KW-1185">Reference proteome</keyword>
<dbReference type="PANTHER" id="PTHR31158">
    <property type="entry name" value="DUAL OXIDASE 2"/>
    <property type="match status" value="1"/>
</dbReference>
<evidence type="ECO:0000313" key="8">
    <source>
        <dbReference type="EMBL" id="KAB0406809.1"/>
    </source>
</evidence>
<dbReference type="InterPro" id="IPR018469">
    <property type="entry name" value="Dual_oxidase_maturation_fac"/>
</dbReference>
<keyword evidence="6" id="KW-0325">Glycoprotein</keyword>
<reference evidence="8 9" key="1">
    <citation type="journal article" date="2019" name="PLoS ONE">
        <title>Genomic analyses reveal an absence of contemporary introgressive admixture between fin whales and blue whales, despite known hybrids.</title>
        <authorList>
            <person name="Westbury M.V."/>
            <person name="Petersen B."/>
            <person name="Lorenzen E.D."/>
        </authorList>
    </citation>
    <scope>NUCLEOTIDE SEQUENCE [LARGE SCALE GENOMIC DNA]</scope>
    <source>
        <strain evidence="8">FinWhale-01</strain>
    </source>
</reference>
<evidence type="ECO:0000256" key="6">
    <source>
        <dbReference type="ARBA" id="ARBA00023180"/>
    </source>
</evidence>
<evidence type="ECO:0008006" key="10">
    <source>
        <dbReference type="Google" id="ProtNLM"/>
    </source>
</evidence>
<dbReference type="AlphaFoldDB" id="A0A6A1QKT6"/>
<evidence type="ECO:0000256" key="7">
    <source>
        <dbReference type="SAM" id="Phobius"/>
    </source>
</evidence>
<evidence type="ECO:0000256" key="1">
    <source>
        <dbReference type="ARBA" id="ARBA00004141"/>
    </source>
</evidence>
<comment type="similarity">
    <text evidence="2">Belongs to the DUOXA family.</text>
</comment>
<evidence type="ECO:0000313" key="9">
    <source>
        <dbReference type="Proteomes" id="UP000437017"/>
    </source>
</evidence>
<keyword evidence="4 7" id="KW-1133">Transmembrane helix</keyword>
<evidence type="ECO:0000256" key="5">
    <source>
        <dbReference type="ARBA" id="ARBA00023136"/>
    </source>
</evidence>
<feature type="non-terminal residue" evidence="8">
    <location>
        <position position="336"/>
    </location>
</feature>
<dbReference type="GO" id="GO:0005789">
    <property type="term" value="C:endoplasmic reticulum membrane"/>
    <property type="evidence" value="ECO:0007669"/>
    <property type="project" value="InterPro"/>
</dbReference>
<dbReference type="PANTHER" id="PTHR31158:SF2">
    <property type="entry name" value="DUAL OXIDASE MATURATION FACTOR 2"/>
    <property type="match status" value="1"/>
</dbReference>
<dbReference type="OrthoDB" id="10042652at2759"/>
<gene>
    <name evidence="8" type="ORF">E2I00_011344</name>
</gene>
<feature type="transmembrane region" description="Helical" evidence="7">
    <location>
        <begin position="273"/>
        <end position="293"/>
    </location>
</feature>
<accession>A0A6A1QKT6</accession>
<keyword evidence="5 7" id="KW-0472">Membrane</keyword>
<evidence type="ECO:0000256" key="4">
    <source>
        <dbReference type="ARBA" id="ARBA00022989"/>
    </source>
</evidence>
<dbReference type="Pfam" id="PF10204">
    <property type="entry name" value="DuoxA"/>
    <property type="match status" value="1"/>
</dbReference>
<feature type="transmembrane region" description="Helical" evidence="7">
    <location>
        <begin position="196"/>
        <end position="217"/>
    </location>
</feature>
<dbReference type="GO" id="GO:0015031">
    <property type="term" value="P:protein transport"/>
    <property type="evidence" value="ECO:0007669"/>
    <property type="project" value="InterPro"/>
</dbReference>
<evidence type="ECO:0000256" key="2">
    <source>
        <dbReference type="ARBA" id="ARBA00009816"/>
    </source>
</evidence>
<protein>
    <recommendedName>
        <fullName evidence="10">Dual oxidase maturation factor 2</fullName>
    </recommendedName>
</protein>
<name>A0A6A1QKT6_BALPH</name>
<comment type="subcellular location">
    <subcellularLocation>
        <location evidence="1">Membrane</location>
        <topology evidence="1">Multi-pass membrane protein</topology>
    </subcellularLocation>
</comment>
<feature type="transmembrane region" description="Helical" evidence="7">
    <location>
        <begin position="53"/>
        <end position="74"/>
    </location>
</feature>
<keyword evidence="3 7" id="KW-0812">Transmembrane</keyword>
<feature type="transmembrane region" description="Helical" evidence="7">
    <location>
        <begin position="20"/>
        <end position="41"/>
    </location>
</feature>
<comment type="caution">
    <text evidence="8">The sequence shown here is derived from an EMBL/GenBank/DDBJ whole genome shotgun (WGS) entry which is preliminary data.</text>
</comment>
<proteinExistence type="inferred from homology"/>
<organism evidence="8 9">
    <name type="scientific">Balaenoptera physalus</name>
    <name type="common">Fin whale</name>
    <name type="synonym">Balaena physalus</name>
    <dbReference type="NCBI Taxonomy" id="9770"/>
    <lineage>
        <taxon>Eukaryota</taxon>
        <taxon>Metazoa</taxon>
        <taxon>Chordata</taxon>
        <taxon>Craniata</taxon>
        <taxon>Vertebrata</taxon>
        <taxon>Euteleostomi</taxon>
        <taxon>Mammalia</taxon>
        <taxon>Eutheria</taxon>
        <taxon>Laurasiatheria</taxon>
        <taxon>Artiodactyla</taxon>
        <taxon>Whippomorpha</taxon>
        <taxon>Cetacea</taxon>
        <taxon>Mysticeti</taxon>
        <taxon>Balaenopteridae</taxon>
        <taxon>Balaenoptera</taxon>
    </lineage>
</organism>
<sequence length="336" mass="36539">MTLWNGVLPFYPQPRHAAGISVPLLIVILVFLALAASFLLILPGIRGHSRWFWLVRVLLSLFIGAEIVAVHFSAEWSVGRVSTNTSYKAFSAARVRAHVGLHVGLEGVNVTLTGNPVQQLNETIDYNEQFIWRFGENYAGAYTEALQKGLPDPVLYLAEKFTPSSPCGLRWSPPRRVAFCFWLLSNVLLSMPVPHYGGLALLITGAFALFSVFAFASTSSVSLCQLRLGSSELTTHYGAAFWITLATGEDRGNRPPDGRPGSGALTDPFTRDCANAGILCLLLGVAVLSLHYARPSALRTFLDGSVKGLESQAKGSSPLILNNPLHKQFWASDLTI</sequence>
<dbReference type="Proteomes" id="UP000437017">
    <property type="component" value="Unassembled WGS sequence"/>
</dbReference>
<dbReference type="EMBL" id="SGJD01000131">
    <property type="protein sequence ID" value="KAB0406809.1"/>
    <property type="molecule type" value="Genomic_DNA"/>
</dbReference>
<evidence type="ECO:0000256" key="3">
    <source>
        <dbReference type="ARBA" id="ARBA00022692"/>
    </source>
</evidence>